<keyword evidence="1" id="KW-0812">Transmembrane</keyword>
<gene>
    <name evidence="2" type="ORF">J2X94_000663</name>
</gene>
<dbReference type="RefSeq" id="WP_220477871.1">
    <property type="nucleotide sequence ID" value="NZ_JAUSSJ010000001.1"/>
</dbReference>
<keyword evidence="1" id="KW-0472">Membrane</keyword>
<dbReference type="EMBL" id="JAUSSJ010000001">
    <property type="protein sequence ID" value="MDQ0018535.1"/>
    <property type="molecule type" value="Genomic_DNA"/>
</dbReference>
<proteinExistence type="predicted"/>
<accession>A0ABT9T4Y2</accession>
<feature type="transmembrane region" description="Helical" evidence="1">
    <location>
        <begin position="25"/>
        <end position="47"/>
    </location>
</feature>
<feature type="transmembrane region" description="Helical" evidence="1">
    <location>
        <begin position="59"/>
        <end position="79"/>
    </location>
</feature>
<name>A0ABT9T4Y2_9GAMM</name>
<evidence type="ECO:0000313" key="3">
    <source>
        <dbReference type="Proteomes" id="UP001244623"/>
    </source>
</evidence>
<reference evidence="2 3" key="1">
    <citation type="submission" date="2023-07" db="EMBL/GenBank/DDBJ databases">
        <title>Sorghum-associated microbial communities from plants grown in Nebraska, USA.</title>
        <authorList>
            <person name="Schachtman D."/>
        </authorList>
    </citation>
    <scope>NUCLEOTIDE SEQUENCE [LARGE SCALE GENOMIC DNA]</scope>
    <source>
        <strain evidence="2 3">CC49</strain>
    </source>
</reference>
<keyword evidence="1" id="KW-1133">Transmembrane helix</keyword>
<keyword evidence="3" id="KW-1185">Reference proteome</keyword>
<dbReference type="Proteomes" id="UP001244623">
    <property type="component" value="Unassembled WGS sequence"/>
</dbReference>
<sequence>MTGRKVAEINVREDDRVLKKSALHLLHYLLVFISSLILITCAGYYLFFCDWNVTMMGKIINGFVITISVTASFGFYWAAEKIREIY</sequence>
<protein>
    <submittedName>
        <fullName evidence="2">Uncharacterized protein</fullName>
    </submittedName>
</protein>
<comment type="caution">
    <text evidence="2">The sequence shown here is derived from an EMBL/GenBank/DDBJ whole genome shotgun (WGS) entry which is preliminary data.</text>
</comment>
<organism evidence="2 3">
    <name type="scientific">[Curtobacterium] plantarum</name>
    <dbReference type="NCBI Taxonomy" id="221276"/>
    <lineage>
        <taxon>Bacteria</taxon>
        <taxon>Pseudomonadati</taxon>
        <taxon>Pseudomonadota</taxon>
        <taxon>Gammaproteobacteria</taxon>
        <taxon>Enterobacterales</taxon>
        <taxon>Erwiniaceae</taxon>
        <taxon>Pantoea</taxon>
    </lineage>
</organism>
<evidence type="ECO:0000256" key="1">
    <source>
        <dbReference type="SAM" id="Phobius"/>
    </source>
</evidence>
<evidence type="ECO:0000313" key="2">
    <source>
        <dbReference type="EMBL" id="MDQ0018535.1"/>
    </source>
</evidence>